<evidence type="ECO:0000313" key="2">
    <source>
        <dbReference type="Proteomes" id="UP000285109"/>
    </source>
</evidence>
<organism evidence="1 2">
    <name type="scientific">Phocaeicola plebeius</name>
    <dbReference type="NCBI Taxonomy" id="310297"/>
    <lineage>
        <taxon>Bacteria</taxon>
        <taxon>Pseudomonadati</taxon>
        <taxon>Bacteroidota</taxon>
        <taxon>Bacteroidia</taxon>
        <taxon>Bacteroidales</taxon>
        <taxon>Bacteroidaceae</taxon>
        <taxon>Phocaeicola</taxon>
    </lineage>
</organism>
<accession>A0A415SRI4</accession>
<sequence>MLDDRDSIVWQEKYPIQSGISEGHVYLDKSLRPGDYRIHAYTKCSFTADTLKPYHPRVIRIVKNITDKGHAKDSETKRKVSHLSFFPEGGSLIDGVAAKVAFKGTDKKEMPADVKGELREDGRRIARLESLHDGMGMFMLLPHKGSRYTAVLDDGTEYGFPNVESSGLSLHLRKQTDEYMEFLLSQQKGVAPQQIRLEGKMRGVKYCMAEGTLNEILKVRIPVSEFPLQGIAEFTLYDEKGLPVAERLVYLNPKRKLNIEIITDKERYATREKGKVSVRVSDEHGKPVMAHLGLSIFDASYINEAVPENMLSYCMLSSEIKGNIHNPAYYFNDGNKDRLRSLDLLLLTQGWRRYVWENVDDTKEPVIFLSDEILGRQTIGKKRKRNEVGKVQQLLQVSGPDANTQFVMTDSMGNFAVPAEQMLTLRGGYVYLKPMLGKDEYKPEVSFKADFPIADSLRSHLRCYTAFQDMNLVKSVEEFDNSVISRDSSILLSEVTVTGTKGRVFRDKMMGRLDSLAQLNTNSAYVCTSCNYLINYRMDYNAHHNEFGRCPAKGRKKPVNGETYSIAKFKYHGDTSTSGTSFSVVDVQSIVYQVPFYSEEELLRMNNLFRTKGYYGKREFYKPEEADMLLPMPDARNVLMWKPDIITDEKGCAEVEFFCSDINTNFIGIIEGTDGTGNIGTSMCEFNVWKW</sequence>
<protein>
    <submittedName>
        <fullName evidence="1">Uncharacterized protein</fullName>
    </submittedName>
</protein>
<reference evidence="1 2" key="1">
    <citation type="submission" date="2018-08" db="EMBL/GenBank/DDBJ databases">
        <title>A genome reference for cultivated species of the human gut microbiota.</title>
        <authorList>
            <person name="Zou Y."/>
            <person name="Xue W."/>
            <person name="Luo G."/>
        </authorList>
    </citation>
    <scope>NUCLEOTIDE SEQUENCE [LARGE SCALE GENOMIC DNA]</scope>
    <source>
        <strain evidence="1 2">AF31-28B-AC</strain>
    </source>
</reference>
<evidence type="ECO:0000313" key="1">
    <source>
        <dbReference type="EMBL" id="RHM91737.1"/>
    </source>
</evidence>
<gene>
    <name evidence="1" type="ORF">DWZ34_16710</name>
</gene>
<dbReference type="Proteomes" id="UP000285109">
    <property type="component" value="Unassembled WGS sequence"/>
</dbReference>
<dbReference type="EMBL" id="QRQK01000051">
    <property type="protein sequence ID" value="RHM91737.1"/>
    <property type="molecule type" value="Genomic_DNA"/>
</dbReference>
<dbReference type="AlphaFoldDB" id="A0A415SRI4"/>
<comment type="caution">
    <text evidence="1">The sequence shown here is derived from an EMBL/GenBank/DDBJ whole genome shotgun (WGS) entry which is preliminary data.</text>
</comment>
<name>A0A415SRI4_9BACT</name>
<proteinExistence type="predicted"/>